<evidence type="ECO:0000313" key="8">
    <source>
        <dbReference type="EMBL" id="PQO39299.1"/>
    </source>
</evidence>
<dbReference type="PIRSF" id="PIRSF000102">
    <property type="entry name" value="Lac_mal_DH"/>
    <property type="match status" value="1"/>
</dbReference>
<dbReference type="GO" id="GO:0004459">
    <property type="term" value="F:L-lactate dehydrogenase (NAD+) activity"/>
    <property type="evidence" value="ECO:0007669"/>
    <property type="project" value="InterPro"/>
</dbReference>
<accession>A0A2S8G4B8</accession>
<dbReference type="Gene3D" id="3.40.50.720">
    <property type="entry name" value="NAD(P)-binding Rossmann-like Domain"/>
    <property type="match status" value="1"/>
</dbReference>
<evidence type="ECO:0000259" key="6">
    <source>
        <dbReference type="Pfam" id="PF00056"/>
    </source>
</evidence>
<dbReference type="InterPro" id="IPR018177">
    <property type="entry name" value="L-lactate_DH_AS"/>
</dbReference>
<feature type="domain" description="Lactate/malate dehydrogenase N-terminal" evidence="6">
    <location>
        <begin position="1"/>
        <end position="141"/>
    </location>
</feature>
<reference evidence="8 9" key="1">
    <citation type="submission" date="2018-02" db="EMBL/GenBank/DDBJ databases">
        <title>Comparative genomes isolates from brazilian mangrove.</title>
        <authorList>
            <person name="Araujo J.E."/>
            <person name="Taketani R.G."/>
            <person name="Silva M.C.P."/>
            <person name="Loureco M.V."/>
            <person name="Andreote F.D."/>
        </authorList>
    </citation>
    <scope>NUCLEOTIDE SEQUENCE [LARGE SCALE GENOMIC DNA]</scope>
    <source>
        <strain evidence="8 9">HEX-2 MGV</strain>
    </source>
</reference>
<dbReference type="OrthoDB" id="9802969at2"/>
<organism evidence="8 9">
    <name type="scientific">Blastopirellula marina</name>
    <dbReference type="NCBI Taxonomy" id="124"/>
    <lineage>
        <taxon>Bacteria</taxon>
        <taxon>Pseudomonadati</taxon>
        <taxon>Planctomycetota</taxon>
        <taxon>Planctomycetia</taxon>
        <taxon>Pirellulales</taxon>
        <taxon>Pirellulaceae</taxon>
        <taxon>Blastopirellula</taxon>
    </lineage>
</organism>
<dbReference type="InterPro" id="IPR015955">
    <property type="entry name" value="Lactate_DH/Glyco_Ohase_4_C"/>
</dbReference>
<feature type="binding site" evidence="4">
    <location>
        <position position="94"/>
    </location>
    <ligand>
        <name>NAD(+)</name>
        <dbReference type="ChEBI" id="CHEBI:57540"/>
    </ligand>
</feature>
<dbReference type="GO" id="GO:0006089">
    <property type="term" value="P:lactate metabolic process"/>
    <property type="evidence" value="ECO:0007669"/>
    <property type="project" value="TreeGrafter"/>
</dbReference>
<dbReference type="SUPFAM" id="SSF51735">
    <property type="entry name" value="NAD(P)-binding Rossmann-fold domains"/>
    <property type="match status" value="1"/>
</dbReference>
<evidence type="ECO:0000256" key="5">
    <source>
        <dbReference type="RuleBase" id="RU003369"/>
    </source>
</evidence>
<name>A0A2S8G4B8_9BACT</name>
<evidence type="ECO:0000256" key="2">
    <source>
        <dbReference type="ARBA" id="ARBA00023027"/>
    </source>
</evidence>
<dbReference type="Pfam" id="PF00056">
    <property type="entry name" value="Ldh_1_N"/>
    <property type="match status" value="1"/>
</dbReference>
<dbReference type="InterPro" id="IPR036291">
    <property type="entry name" value="NAD(P)-bd_dom_sf"/>
</dbReference>
<dbReference type="RefSeq" id="WP_105350659.1">
    <property type="nucleotide sequence ID" value="NZ_PUIA01000016.1"/>
</dbReference>
<evidence type="ECO:0000256" key="1">
    <source>
        <dbReference type="ARBA" id="ARBA00023002"/>
    </source>
</evidence>
<sequence length="308" mass="33356">MKITIVGTGRVGAAIAFAATINPMASELLLLNRTRDTAEGEAIDLSHATATQNSSMRIRAGDIADSAGSDVIIFTASVPYGDPNRKRLELASDNLAILKHWIPPLAEASPGAIIIMVSNPVDAMTYAALKLSGFPPHRVLGTGTLLDSVRYRAMLSTELEIHADDIRAYILGEHGDTQFAAHSLSVTGGERFYPSDMSRRLFEKTVKIGYEVSRLKGHTSYGIALGTMMILDSIVYDLRHTMPVSVLIEETFGVNDVCLSLPAVIGRRGVTRVLRPPLSEEEQAAFQRSGEAVGQCIRSMGTIMEDRK</sequence>
<dbReference type="SUPFAM" id="SSF56327">
    <property type="entry name" value="LDH C-terminal domain-like"/>
    <property type="match status" value="1"/>
</dbReference>
<dbReference type="PROSITE" id="PS00064">
    <property type="entry name" value="L_LDH"/>
    <property type="match status" value="1"/>
</dbReference>
<feature type="active site" description="Proton acceptor" evidence="3">
    <location>
        <position position="174"/>
    </location>
</feature>
<feature type="domain" description="Lactate/malate dehydrogenase C-terminal" evidence="7">
    <location>
        <begin position="144"/>
        <end position="291"/>
    </location>
</feature>
<comment type="similarity">
    <text evidence="5">Belongs to the LDH/MDH superfamily.</text>
</comment>
<evidence type="ECO:0000313" key="9">
    <source>
        <dbReference type="Proteomes" id="UP000240009"/>
    </source>
</evidence>
<dbReference type="AlphaFoldDB" id="A0A2S8G4B8"/>
<dbReference type="Pfam" id="PF02866">
    <property type="entry name" value="Ldh_1_C"/>
    <property type="match status" value="1"/>
</dbReference>
<evidence type="ECO:0000259" key="7">
    <source>
        <dbReference type="Pfam" id="PF02866"/>
    </source>
</evidence>
<keyword evidence="1 5" id="KW-0560">Oxidoreductase</keyword>
<feature type="binding site" evidence="4">
    <location>
        <begin position="117"/>
        <end position="119"/>
    </location>
    <ligand>
        <name>NAD(+)</name>
        <dbReference type="ChEBI" id="CHEBI:57540"/>
    </ligand>
</feature>
<dbReference type="EMBL" id="PUIA01000016">
    <property type="protein sequence ID" value="PQO39299.1"/>
    <property type="molecule type" value="Genomic_DNA"/>
</dbReference>
<gene>
    <name evidence="8" type="ORF">C5Y96_05440</name>
</gene>
<proteinExistence type="inferred from homology"/>
<dbReference type="PANTHER" id="PTHR43128">
    <property type="entry name" value="L-2-HYDROXYCARBOXYLATE DEHYDROGENASE (NAD(P)(+))"/>
    <property type="match status" value="1"/>
</dbReference>
<evidence type="ECO:0000256" key="3">
    <source>
        <dbReference type="PIRSR" id="PIRSR000102-1"/>
    </source>
</evidence>
<dbReference type="Gene3D" id="3.90.110.10">
    <property type="entry name" value="Lactate dehydrogenase/glycoside hydrolase, family 4, C-terminal"/>
    <property type="match status" value="1"/>
</dbReference>
<evidence type="ECO:0000256" key="4">
    <source>
        <dbReference type="PIRSR" id="PIRSR000102-3"/>
    </source>
</evidence>
<dbReference type="PANTHER" id="PTHR43128:SF16">
    <property type="entry name" value="L-LACTATE DEHYDROGENASE"/>
    <property type="match status" value="1"/>
</dbReference>
<comment type="caution">
    <text evidence="8">The sequence shown here is derived from an EMBL/GenBank/DDBJ whole genome shotgun (WGS) entry which is preliminary data.</text>
</comment>
<dbReference type="PRINTS" id="PR00086">
    <property type="entry name" value="LLDHDRGNASE"/>
</dbReference>
<dbReference type="CDD" id="cd00300">
    <property type="entry name" value="LDH_like"/>
    <property type="match status" value="1"/>
</dbReference>
<dbReference type="InterPro" id="IPR001557">
    <property type="entry name" value="L-lactate/malate_DH"/>
</dbReference>
<keyword evidence="2 4" id="KW-0520">NAD</keyword>
<dbReference type="InterPro" id="IPR022383">
    <property type="entry name" value="Lactate/malate_DH_C"/>
</dbReference>
<feature type="binding site" evidence="4">
    <location>
        <begin position="7"/>
        <end position="12"/>
    </location>
    <ligand>
        <name>NAD(+)</name>
        <dbReference type="ChEBI" id="CHEBI:57540"/>
    </ligand>
</feature>
<protein>
    <submittedName>
        <fullName evidence="8">Lactate dehydrogenase</fullName>
    </submittedName>
</protein>
<dbReference type="Proteomes" id="UP000240009">
    <property type="component" value="Unassembled WGS sequence"/>
</dbReference>
<dbReference type="InterPro" id="IPR001236">
    <property type="entry name" value="Lactate/malate_DH_N"/>
</dbReference>